<protein>
    <submittedName>
        <fullName evidence="1">Uncharacterized protein</fullName>
    </submittedName>
</protein>
<name>A0ACD3BE94_9AGAR</name>
<keyword evidence="2" id="KW-1185">Reference proteome</keyword>
<proteinExistence type="predicted"/>
<reference evidence="1 2" key="1">
    <citation type="journal article" date="2019" name="Nat. Ecol. Evol.">
        <title>Megaphylogeny resolves global patterns of mushroom evolution.</title>
        <authorList>
            <person name="Varga T."/>
            <person name="Krizsan K."/>
            <person name="Foldi C."/>
            <person name="Dima B."/>
            <person name="Sanchez-Garcia M."/>
            <person name="Sanchez-Ramirez S."/>
            <person name="Szollosi G.J."/>
            <person name="Szarkandi J.G."/>
            <person name="Papp V."/>
            <person name="Albert L."/>
            <person name="Andreopoulos W."/>
            <person name="Angelini C."/>
            <person name="Antonin V."/>
            <person name="Barry K.W."/>
            <person name="Bougher N.L."/>
            <person name="Buchanan P."/>
            <person name="Buyck B."/>
            <person name="Bense V."/>
            <person name="Catcheside P."/>
            <person name="Chovatia M."/>
            <person name="Cooper J."/>
            <person name="Damon W."/>
            <person name="Desjardin D."/>
            <person name="Finy P."/>
            <person name="Geml J."/>
            <person name="Haridas S."/>
            <person name="Hughes K."/>
            <person name="Justo A."/>
            <person name="Karasinski D."/>
            <person name="Kautmanova I."/>
            <person name="Kiss B."/>
            <person name="Kocsube S."/>
            <person name="Kotiranta H."/>
            <person name="LaButti K.M."/>
            <person name="Lechner B.E."/>
            <person name="Liimatainen K."/>
            <person name="Lipzen A."/>
            <person name="Lukacs Z."/>
            <person name="Mihaltcheva S."/>
            <person name="Morgado L.N."/>
            <person name="Niskanen T."/>
            <person name="Noordeloos M.E."/>
            <person name="Ohm R.A."/>
            <person name="Ortiz-Santana B."/>
            <person name="Ovrebo C."/>
            <person name="Racz N."/>
            <person name="Riley R."/>
            <person name="Savchenko A."/>
            <person name="Shiryaev A."/>
            <person name="Soop K."/>
            <person name="Spirin V."/>
            <person name="Szebenyi C."/>
            <person name="Tomsovsky M."/>
            <person name="Tulloss R.E."/>
            <person name="Uehling J."/>
            <person name="Grigoriev I.V."/>
            <person name="Vagvolgyi C."/>
            <person name="Papp T."/>
            <person name="Martin F.M."/>
            <person name="Miettinen O."/>
            <person name="Hibbett D.S."/>
            <person name="Nagy L.G."/>
        </authorList>
    </citation>
    <scope>NUCLEOTIDE SEQUENCE [LARGE SCALE GENOMIC DNA]</scope>
    <source>
        <strain evidence="1 2">NL-1719</strain>
    </source>
</reference>
<dbReference type="EMBL" id="ML208263">
    <property type="protein sequence ID" value="TFK75337.1"/>
    <property type="molecule type" value="Genomic_DNA"/>
</dbReference>
<gene>
    <name evidence="1" type="ORF">BDN72DRAFT_512984</name>
</gene>
<organism evidence="1 2">
    <name type="scientific">Pluteus cervinus</name>
    <dbReference type="NCBI Taxonomy" id="181527"/>
    <lineage>
        <taxon>Eukaryota</taxon>
        <taxon>Fungi</taxon>
        <taxon>Dikarya</taxon>
        <taxon>Basidiomycota</taxon>
        <taxon>Agaricomycotina</taxon>
        <taxon>Agaricomycetes</taxon>
        <taxon>Agaricomycetidae</taxon>
        <taxon>Agaricales</taxon>
        <taxon>Pluteineae</taxon>
        <taxon>Pluteaceae</taxon>
        <taxon>Pluteus</taxon>
    </lineage>
</organism>
<sequence>MVQYWEPGTQYDYNDVVEYNGARYKIIQPHRSQGDWTPVATPALWGKVPAGAHQEQPQPQSWQQQQPQQQPPPPTQYGSDYKHDHHEQQQQEEKKTSFFGFDVSEDTKHKIGLGGGLALGAAALGGGLFALKKHGEHKEEAKESAWAYQNWIREAEERRSLYNSGQIPGPAAWVLTHGKSIPRNAIVVGQEHSWTLYICRAPFDGGIRTLSSIIASFISCQLSCHLFTEVGKASDAFKKGGVLGYKRHEHHVEDFEVLCGDMRGLKWVSTSGTLNVANLGYTPVDGGRENNGSKLYVAKAFYKDAVHPGKCSELLDGAYIPYGDSEFRVQEYQVLCYNH</sequence>
<dbReference type="Proteomes" id="UP000308600">
    <property type="component" value="Unassembled WGS sequence"/>
</dbReference>
<evidence type="ECO:0000313" key="1">
    <source>
        <dbReference type="EMBL" id="TFK75337.1"/>
    </source>
</evidence>
<accession>A0ACD3BE94</accession>
<evidence type="ECO:0000313" key="2">
    <source>
        <dbReference type="Proteomes" id="UP000308600"/>
    </source>
</evidence>